<sequence length="290" mass="30633">MRQSKFLQIAGFMIALLSLTTQSTWAQTTVTLPAACQNCPTGPDSDGDGVPDATDACPGTPAGTPVGANGCPTAPAFPAGYVHCNGVITQVVDVTNPITGKTWMDRNLGASQVATSSTDAASYGDLFQWGRFADGHQCRTSGTIEEVASTIVPNAGNTWDGLFIINRASPFSWYLTTTNMEDVWQGVSGDNSPCPIGYRLPTEFELIQERLSWSSNNAAGAYASPLKLLLAGSRAGTALGAPVDAVGSFGQYWTRNVENPNSRYLFLTSSNAVMSAGQRVQGMSVRCIKN</sequence>
<gene>
    <name evidence="2" type="ORF">EZE20_19260</name>
</gene>
<dbReference type="RefSeq" id="WP_132120756.1">
    <property type="nucleotide sequence ID" value="NZ_SMJU01000014.1"/>
</dbReference>
<keyword evidence="3" id="KW-1185">Reference proteome</keyword>
<comment type="caution">
    <text evidence="2">The sequence shown here is derived from an EMBL/GenBank/DDBJ whole genome shotgun (WGS) entry which is preliminary data.</text>
</comment>
<evidence type="ECO:0000313" key="3">
    <source>
        <dbReference type="Proteomes" id="UP000295706"/>
    </source>
</evidence>
<proteinExistence type="predicted"/>
<feature type="signal peptide" evidence="1">
    <location>
        <begin position="1"/>
        <end position="26"/>
    </location>
</feature>
<dbReference type="Proteomes" id="UP000295706">
    <property type="component" value="Unassembled WGS sequence"/>
</dbReference>
<feature type="chain" id="PRO_5020775482" evidence="1">
    <location>
        <begin position="27"/>
        <end position="290"/>
    </location>
</feature>
<dbReference type="AlphaFoldDB" id="A0A4V2X8V8"/>
<organism evidence="2 3">
    <name type="scientific">Arundinibacter roseus</name>
    <dbReference type="NCBI Taxonomy" id="2070510"/>
    <lineage>
        <taxon>Bacteria</taxon>
        <taxon>Pseudomonadati</taxon>
        <taxon>Bacteroidota</taxon>
        <taxon>Cytophagia</taxon>
        <taxon>Cytophagales</taxon>
        <taxon>Spirosomataceae</taxon>
        <taxon>Arundinibacter</taxon>
    </lineage>
</organism>
<evidence type="ECO:0000313" key="2">
    <source>
        <dbReference type="EMBL" id="TDB61345.1"/>
    </source>
</evidence>
<dbReference type="EMBL" id="SMJU01000014">
    <property type="protein sequence ID" value="TDB61345.1"/>
    <property type="molecule type" value="Genomic_DNA"/>
</dbReference>
<keyword evidence="1" id="KW-0732">Signal</keyword>
<dbReference type="OrthoDB" id="958305at2"/>
<reference evidence="2 3" key="1">
    <citation type="submission" date="2019-02" db="EMBL/GenBank/DDBJ databases">
        <title>Arundinibacter roseus gen. nov., sp. nov., a new member of the family Cytophagaceae.</title>
        <authorList>
            <person name="Szuroczki S."/>
            <person name="Khayer B."/>
            <person name="Sproer C."/>
            <person name="Toumi M."/>
            <person name="Szabo A."/>
            <person name="Felfoldi T."/>
            <person name="Schumann P."/>
            <person name="Toth E."/>
        </authorList>
    </citation>
    <scope>NUCLEOTIDE SEQUENCE [LARGE SCALE GENOMIC DNA]</scope>
    <source>
        <strain evidence="2 3">DMA-k-7a</strain>
    </source>
</reference>
<accession>A0A4V2X8V8</accession>
<dbReference type="InterPro" id="IPR028974">
    <property type="entry name" value="TSP_type-3_rpt"/>
</dbReference>
<dbReference type="SUPFAM" id="SSF103647">
    <property type="entry name" value="TSP type-3 repeat"/>
    <property type="match status" value="1"/>
</dbReference>
<evidence type="ECO:0000256" key="1">
    <source>
        <dbReference type="SAM" id="SignalP"/>
    </source>
</evidence>
<protein>
    <submittedName>
        <fullName evidence="2">Uncharacterized protein</fullName>
    </submittedName>
</protein>
<dbReference type="GO" id="GO:0005509">
    <property type="term" value="F:calcium ion binding"/>
    <property type="evidence" value="ECO:0007669"/>
    <property type="project" value="InterPro"/>
</dbReference>
<name>A0A4V2X8V8_9BACT</name>